<accession>C5FEN3</accession>
<protein>
    <recommendedName>
        <fullName evidence="5">DASH complex subunit ASK1</fullName>
    </recommendedName>
</protein>
<keyword evidence="15" id="KW-0131">Cell cycle</keyword>
<dbReference type="EMBL" id="DS995701">
    <property type="protein sequence ID" value="EEQ28357.1"/>
    <property type="molecule type" value="Genomic_DNA"/>
</dbReference>
<comment type="subcellular location">
    <subcellularLocation>
        <location evidence="3">Chromosome</location>
        <location evidence="3">Centromere</location>
        <location evidence="3">Kinetochore</location>
    </subcellularLocation>
    <subcellularLocation>
        <location evidence="2">Cytoplasm</location>
        <location evidence="2">Cytoskeleton</location>
        <location evidence="2">Spindle</location>
    </subcellularLocation>
    <subcellularLocation>
        <location evidence="1">Nucleus</location>
    </subcellularLocation>
</comment>
<feature type="region of interest" description="Disordered" evidence="17">
    <location>
        <begin position="73"/>
        <end position="92"/>
    </location>
</feature>
<keyword evidence="9" id="KW-0493">Microtubule</keyword>
<dbReference type="OMA" id="TIQFHIP"/>
<dbReference type="GeneID" id="9228682"/>
<keyword evidence="8" id="KW-0132">Cell division</keyword>
<dbReference type="VEuPathDB" id="FungiDB:MCYG_01245"/>
<gene>
    <name evidence="18" type="ORF">MCYG_01245</name>
</gene>
<dbReference type="GO" id="GO:0044732">
    <property type="term" value="C:mitotic spindle pole body"/>
    <property type="evidence" value="ECO:0007669"/>
    <property type="project" value="TreeGrafter"/>
</dbReference>
<feature type="region of interest" description="Disordered" evidence="17">
    <location>
        <begin position="310"/>
        <end position="370"/>
    </location>
</feature>
<feature type="compositionally biased region" description="Basic and acidic residues" evidence="17">
    <location>
        <begin position="330"/>
        <end position="344"/>
    </location>
</feature>
<comment type="similarity">
    <text evidence="4">Belongs to the DASH complex ASK1 family.</text>
</comment>
<dbReference type="PANTHER" id="PTHR28200:SF1">
    <property type="entry name" value="DASH COMPLEX SUBUNIT ASK1"/>
    <property type="match status" value="1"/>
</dbReference>
<dbReference type="PANTHER" id="PTHR28200">
    <property type="entry name" value="DASH COMPLEX SUBUNIT ASK1"/>
    <property type="match status" value="1"/>
</dbReference>
<evidence type="ECO:0000256" key="4">
    <source>
        <dbReference type="ARBA" id="ARBA00010731"/>
    </source>
</evidence>
<dbReference type="Pfam" id="PF08655">
    <property type="entry name" value="DASH_Ask1"/>
    <property type="match status" value="1"/>
</dbReference>
<keyword evidence="7" id="KW-0963">Cytoplasm</keyword>
<dbReference type="Proteomes" id="UP000002035">
    <property type="component" value="Unassembled WGS sequence"/>
</dbReference>
<evidence type="ECO:0000256" key="11">
    <source>
        <dbReference type="ARBA" id="ARBA00022829"/>
    </source>
</evidence>
<feature type="region of interest" description="Disordered" evidence="17">
    <location>
        <begin position="126"/>
        <end position="158"/>
    </location>
</feature>
<keyword evidence="16" id="KW-0137">Centromere</keyword>
<keyword evidence="11" id="KW-0159">Chromosome partition</keyword>
<feature type="compositionally biased region" description="Polar residues" evidence="17">
    <location>
        <begin position="251"/>
        <end position="273"/>
    </location>
</feature>
<evidence type="ECO:0000256" key="10">
    <source>
        <dbReference type="ARBA" id="ARBA00022776"/>
    </source>
</evidence>
<dbReference type="eggNOG" id="ENOG502RZQN">
    <property type="taxonomic scope" value="Eukaryota"/>
</dbReference>
<name>C5FEN3_ARTOC</name>
<dbReference type="OrthoDB" id="5573898at2759"/>
<dbReference type="GO" id="GO:0051301">
    <property type="term" value="P:cell division"/>
    <property type="evidence" value="ECO:0007669"/>
    <property type="project" value="UniProtKB-KW"/>
</dbReference>
<evidence type="ECO:0000256" key="5">
    <source>
        <dbReference type="ARBA" id="ARBA00014520"/>
    </source>
</evidence>
<keyword evidence="10" id="KW-0498">Mitosis</keyword>
<dbReference type="HOGENOM" id="CLU_625697_0_0_1"/>
<evidence type="ECO:0000256" key="13">
    <source>
        <dbReference type="ARBA" id="ARBA00023212"/>
    </source>
</evidence>
<reference evidence="19" key="1">
    <citation type="journal article" date="2012" name="MBio">
        <title>Comparative genome analysis of Trichophyton rubrum and related dermatophytes reveals candidate genes involved in infection.</title>
        <authorList>
            <person name="Martinez D.A."/>
            <person name="Oliver B.G."/>
            <person name="Graeser Y."/>
            <person name="Goldberg J.M."/>
            <person name="Li W."/>
            <person name="Martinez-Rossi N.M."/>
            <person name="Monod M."/>
            <person name="Shelest E."/>
            <person name="Barton R.C."/>
            <person name="Birch E."/>
            <person name="Brakhage A.A."/>
            <person name="Chen Z."/>
            <person name="Gurr S.J."/>
            <person name="Heiman D."/>
            <person name="Heitman J."/>
            <person name="Kosti I."/>
            <person name="Rossi A."/>
            <person name="Saif S."/>
            <person name="Samalova M."/>
            <person name="Saunders C.W."/>
            <person name="Shea T."/>
            <person name="Summerbell R.C."/>
            <person name="Xu J."/>
            <person name="Young S."/>
            <person name="Zeng Q."/>
            <person name="Birren B.W."/>
            <person name="Cuomo C.A."/>
            <person name="White T.C."/>
        </authorList>
    </citation>
    <scope>NUCLEOTIDE SEQUENCE [LARGE SCALE GENOMIC DNA]</scope>
    <source>
        <strain evidence="19">ATCC MYA-4605 / CBS 113480</strain>
    </source>
</reference>
<dbReference type="GO" id="GO:0008608">
    <property type="term" value="P:attachment of spindle microtubules to kinetochore"/>
    <property type="evidence" value="ECO:0007669"/>
    <property type="project" value="InterPro"/>
</dbReference>
<dbReference type="InterPro" id="IPR013964">
    <property type="entry name" value="DASH_Ask1"/>
</dbReference>
<keyword evidence="6" id="KW-0158">Chromosome</keyword>
<evidence type="ECO:0000256" key="17">
    <source>
        <dbReference type="SAM" id="MobiDB-lite"/>
    </source>
</evidence>
<dbReference type="STRING" id="554155.C5FEN3"/>
<feature type="compositionally biased region" description="Low complexity" evidence="17">
    <location>
        <begin position="132"/>
        <end position="150"/>
    </location>
</feature>
<evidence type="ECO:0000256" key="3">
    <source>
        <dbReference type="ARBA" id="ARBA00004629"/>
    </source>
</evidence>
<evidence type="ECO:0000256" key="16">
    <source>
        <dbReference type="ARBA" id="ARBA00023328"/>
    </source>
</evidence>
<dbReference type="GO" id="GO:0042729">
    <property type="term" value="C:DASH complex"/>
    <property type="evidence" value="ECO:0007669"/>
    <property type="project" value="InterPro"/>
</dbReference>
<feature type="region of interest" description="Disordered" evidence="17">
    <location>
        <begin position="181"/>
        <end position="209"/>
    </location>
</feature>
<feature type="compositionally biased region" description="Polar residues" evidence="17">
    <location>
        <begin position="314"/>
        <end position="329"/>
    </location>
</feature>
<proteinExistence type="inferred from homology"/>
<evidence type="ECO:0000256" key="1">
    <source>
        <dbReference type="ARBA" id="ARBA00004123"/>
    </source>
</evidence>
<keyword evidence="19" id="KW-1185">Reference proteome</keyword>
<evidence type="ECO:0000256" key="15">
    <source>
        <dbReference type="ARBA" id="ARBA00023306"/>
    </source>
</evidence>
<evidence type="ECO:0000256" key="12">
    <source>
        <dbReference type="ARBA" id="ARBA00022838"/>
    </source>
</evidence>
<evidence type="ECO:0000256" key="8">
    <source>
        <dbReference type="ARBA" id="ARBA00022618"/>
    </source>
</evidence>
<dbReference type="RefSeq" id="XP_002851141.1">
    <property type="nucleotide sequence ID" value="XM_002851095.1"/>
</dbReference>
<evidence type="ECO:0000313" key="19">
    <source>
        <dbReference type="Proteomes" id="UP000002035"/>
    </source>
</evidence>
<dbReference type="GO" id="GO:0072686">
    <property type="term" value="C:mitotic spindle"/>
    <property type="evidence" value="ECO:0007669"/>
    <property type="project" value="InterPro"/>
</dbReference>
<evidence type="ECO:0000256" key="6">
    <source>
        <dbReference type="ARBA" id="ARBA00022454"/>
    </source>
</evidence>
<evidence type="ECO:0000256" key="9">
    <source>
        <dbReference type="ARBA" id="ARBA00022701"/>
    </source>
</evidence>
<feature type="region of interest" description="Disordered" evidence="17">
    <location>
        <begin position="408"/>
        <end position="430"/>
    </location>
</feature>
<sequence>MSHPPTLQRNLTLTEELEKLEQSITLTLQEIDSNFNRAHRIVTSSIIPIVEQYTENSKDFWKQFFEASANVSLSGYEEQPPNEEGQETTINADTTATADSTYQEETGSYATPSSEHIVIDHKIKNEDDPDFSTLSLSPSHSPPRTRSIPPLALDDNDTTSRMEYSSAFDQHGEEDLPAVESPLQLCGPEPRTPGKGKQPEYNDIATPNTSSSTVFNPISKFNLSTALKGDRADPLMHRVLDKTYRVQATPLASSRKSTINKGTSKFGTTTPPTSRYKLDESPLSSPELEAPKLHTELFDSPMIRRSTIKRNTSKTRTPAASILATPSNKNRGDPKQWDSDEEFNHGGYADDGDEDDTAPVDFSPPKTMQFHVPQSRLLKTPAKEASKRIVSDLLYTAGGCELTDDLDNIYDNPDNSPSIVRRSGLDDETF</sequence>
<keyword evidence="13" id="KW-0206">Cytoskeleton</keyword>
<evidence type="ECO:0000256" key="14">
    <source>
        <dbReference type="ARBA" id="ARBA00023242"/>
    </source>
</evidence>
<feature type="region of interest" description="Disordered" evidence="17">
    <location>
        <begin position="251"/>
        <end position="286"/>
    </location>
</feature>
<dbReference type="AlphaFoldDB" id="C5FEN3"/>
<evidence type="ECO:0000313" key="18">
    <source>
        <dbReference type="EMBL" id="EEQ28357.1"/>
    </source>
</evidence>
<evidence type="ECO:0000256" key="7">
    <source>
        <dbReference type="ARBA" id="ARBA00022490"/>
    </source>
</evidence>
<keyword evidence="12" id="KW-0995">Kinetochore</keyword>
<organism evidence="18 19">
    <name type="scientific">Arthroderma otae (strain ATCC MYA-4605 / CBS 113480)</name>
    <name type="common">Microsporum canis</name>
    <dbReference type="NCBI Taxonomy" id="554155"/>
    <lineage>
        <taxon>Eukaryota</taxon>
        <taxon>Fungi</taxon>
        <taxon>Dikarya</taxon>
        <taxon>Ascomycota</taxon>
        <taxon>Pezizomycotina</taxon>
        <taxon>Eurotiomycetes</taxon>
        <taxon>Eurotiomycetidae</taxon>
        <taxon>Onygenales</taxon>
        <taxon>Arthrodermataceae</taxon>
        <taxon>Microsporum</taxon>
    </lineage>
</organism>
<keyword evidence="14" id="KW-0539">Nucleus</keyword>
<evidence type="ECO:0000256" key="2">
    <source>
        <dbReference type="ARBA" id="ARBA00004186"/>
    </source>
</evidence>
<dbReference type="GO" id="GO:0005874">
    <property type="term" value="C:microtubule"/>
    <property type="evidence" value="ECO:0007669"/>
    <property type="project" value="UniProtKB-KW"/>
</dbReference>